<dbReference type="RefSeq" id="WP_239072621.1">
    <property type="nucleotide sequence ID" value="NZ_JAAGMR010000335.1"/>
</dbReference>
<dbReference type="AlphaFoldDB" id="A0A7K3R143"/>
<keyword evidence="1" id="KW-0500">Molybdenum</keyword>
<name>A0A7K3R143_9ACTN</name>
<feature type="domain" description="MoaB/Mog" evidence="2">
    <location>
        <begin position="2"/>
        <end position="82"/>
    </location>
</feature>
<dbReference type="InterPro" id="IPR001453">
    <property type="entry name" value="MoaB/Mog_dom"/>
</dbReference>
<dbReference type="GO" id="GO:0005829">
    <property type="term" value="C:cytosol"/>
    <property type="evidence" value="ECO:0007669"/>
    <property type="project" value="TreeGrafter"/>
</dbReference>
<evidence type="ECO:0000313" key="4">
    <source>
        <dbReference type="Proteomes" id="UP000470520"/>
    </source>
</evidence>
<keyword evidence="1" id="KW-0460">Magnesium</keyword>
<dbReference type="GO" id="GO:0061599">
    <property type="term" value="F:molybdopterin molybdotransferase activity"/>
    <property type="evidence" value="ECO:0007669"/>
    <property type="project" value="UniProtKB-UniRule"/>
</dbReference>
<comment type="caution">
    <text evidence="3">The sequence shown here is derived from an EMBL/GenBank/DDBJ whole genome shotgun (WGS) entry which is preliminary data.</text>
</comment>
<dbReference type="Gene3D" id="3.40.980.10">
    <property type="entry name" value="MoaB/Mog-like domain"/>
    <property type="match status" value="1"/>
</dbReference>
<feature type="non-terminal residue" evidence="3">
    <location>
        <position position="83"/>
    </location>
</feature>
<keyword evidence="1 3" id="KW-0808">Transferase</keyword>
<accession>A0A7K3R143</accession>
<gene>
    <name evidence="3" type="ORF">G3I21_29635</name>
</gene>
<reference evidence="3 4" key="1">
    <citation type="submission" date="2020-01" db="EMBL/GenBank/DDBJ databases">
        <title>Insect and environment-associated Actinomycetes.</title>
        <authorList>
            <person name="Currrie C."/>
            <person name="Chevrette M."/>
            <person name="Carlson C."/>
            <person name="Stubbendieck R."/>
            <person name="Wendt-Pienkowski E."/>
        </authorList>
    </citation>
    <scope>NUCLEOTIDE SEQUENCE [LARGE SCALE GENOMIC DNA]</scope>
    <source>
        <strain evidence="3 4">SID7754</strain>
    </source>
</reference>
<organism evidence="3 4">
    <name type="scientific">Streptomyces bauhiniae</name>
    <dbReference type="NCBI Taxonomy" id="2340725"/>
    <lineage>
        <taxon>Bacteria</taxon>
        <taxon>Bacillati</taxon>
        <taxon>Actinomycetota</taxon>
        <taxon>Actinomycetes</taxon>
        <taxon>Kitasatosporales</taxon>
        <taxon>Streptomycetaceae</taxon>
        <taxon>Streptomyces</taxon>
    </lineage>
</organism>
<dbReference type="EC" id="2.10.1.1" evidence="1"/>
<keyword evidence="1" id="KW-0501">Molybdenum cofactor biosynthesis</keyword>
<proteinExistence type="inferred from homology"/>
<dbReference type="InterPro" id="IPR036425">
    <property type="entry name" value="MoaB/Mog-like_dom_sf"/>
</dbReference>
<comment type="function">
    <text evidence="1">Catalyzes the insertion of molybdate into adenylated molybdopterin with the concomitant release of AMP.</text>
</comment>
<keyword evidence="1" id="KW-0479">Metal-binding</keyword>
<dbReference type="PANTHER" id="PTHR10192">
    <property type="entry name" value="MOLYBDOPTERIN BIOSYNTHESIS PROTEIN"/>
    <property type="match status" value="1"/>
</dbReference>
<evidence type="ECO:0000313" key="3">
    <source>
        <dbReference type="EMBL" id="NEB95795.1"/>
    </source>
</evidence>
<dbReference type="Pfam" id="PF00994">
    <property type="entry name" value="MoCF_biosynth"/>
    <property type="match status" value="1"/>
</dbReference>
<feature type="non-terminal residue" evidence="3">
    <location>
        <position position="1"/>
    </location>
</feature>
<dbReference type="EMBL" id="JAAGMR010000335">
    <property type="protein sequence ID" value="NEB95795.1"/>
    <property type="molecule type" value="Genomic_DNA"/>
</dbReference>
<sequence>ADRLVELREAVAHSPADVVITTGSTAAGPVDFLHETLRLLDAPLIVDSVSVRPGHPMLLARLPATADGRARHLVGLPGNPLAA</sequence>
<comment type="catalytic activity">
    <reaction evidence="1">
        <text>adenylyl-molybdopterin + molybdate = Mo-molybdopterin + AMP + H(+)</text>
        <dbReference type="Rhea" id="RHEA:35047"/>
        <dbReference type="ChEBI" id="CHEBI:15378"/>
        <dbReference type="ChEBI" id="CHEBI:36264"/>
        <dbReference type="ChEBI" id="CHEBI:62727"/>
        <dbReference type="ChEBI" id="CHEBI:71302"/>
        <dbReference type="ChEBI" id="CHEBI:456215"/>
    </reaction>
</comment>
<evidence type="ECO:0000256" key="1">
    <source>
        <dbReference type="RuleBase" id="RU365090"/>
    </source>
</evidence>
<dbReference type="GO" id="GO:0046872">
    <property type="term" value="F:metal ion binding"/>
    <property type="evidence" value="ECO:0007669"/>
    <property type="project" value="UniProtKB-UniRule"/>
</dbReference>
<dbReference type="Proteomes" id="UP000470520">
    <property type="component" value="Unassembled WGS sequence"/>
</dbReference>
<dbReference type="SUPFAM" id="SSF53218">
    <property type="entry name" value="Molybdenum cofactor biosynthesis proteins"/>
    <property type="match status" value="1"/>
</dbReference>
<dbReference type="GO" id="GO:0006777">
    <property type="term" value="P:Mo-molybdopterin cofactor biosynthetic process"/>
    <property type="evidence" value="ECO:0007669"/>
    <property type="project" value="UniProtKB-UniRule"/>
</dbReference>
<comment type="similarity">
    <text evidence="1">Belongs to the MoeA family.</text>
</comment>
<dbReference type="InterPro" id="IPR038987">
    <property type="entry name" value="MoeA-like"/>
</dbReference>
<comment type="cofactor">
    <cofactor evidence="1">
        <name>Mg(2+)</name>
        <dbReference type="ChEBI" id="CHEBI:18420"/>
    </cofactor>
</comment>
<evidence type="ECO:0000259" key="2">
    <source>
        <dbReference type="Pfam" id="PF00994"/>
    </source>
</evidence>
<protein>
    <recommendedName>
        <fullName evidence="1">Molybdopterin molybdenumtransferase</fullName>
        <ecNumber evidence="1">2.10.1.1</ecNumber>
    </recommendedName>
</protein>
<comment type="pathway">
    <text evidence="1">Cofactor biosynthesis; molybdopterin biosynthesis.</text>
</comment>
<dbReference type="PANTHER" id="PTHR10192:SF5">
    <property type="entry name" value="GEPHYRIN"/>
    <property type="match status" value="1"/>
</dbReference>